<dbReference type="InterPro" id="IPR019810">
    <property type="entry name" value="Citrate_synthase_AS"/>
</dbReference>
<dbReference type="SUPFAM" id="SSF48256">
    <property type="entry name" value="Citrate synthase"/>
    <property type="match status" value="1"/>
</dbReference>
<dbReference type="GO" id="GO:0005737">
    <property type="term" value="C:cytoplasm"/>
    <property type="evidence" value="ECO:0007669"/>
    <property type="project" value="InterPro"/>
</dbReference>
<dbReference type="Proteomes" id="UP000317429">
    <property type="component" value="Chromosome"/>
</dbReference>
<dbReference type="Gene3D" id="1.10.230.10">
    <property type="entry name" value="Cytochrome P450-Terp, domain 2"/>
    <property type="match status" value="1"/>
</dbReference>
<feature type="active site" evidence="8">
    <location>
        <position position="312"/>
    </location>
</feature>
<keyword evidence="11" id="KW-0012">Acyltransferase</keyword>
<proteinExistence type="inferred from homology"/>
<dbReference type="EMBL" id="CP036291">
    <property type="protein sequence ID" value="QDU86899.1"/>
    <property type="molecule type" value="Genomic_DNA"/>
</dbReference>
<dbReference type="FunFam" id="1.10.230.10:FF:000002">
    <property type="entry name" value="Citrate synthase"/>
    <property type="match status" value="1"/>
</dbReference>
<dbReference type="OrthoDB" id="9800864at2"/>
<comment type="similarity">
    <text evidence="2 7 10">Belongs to the citrate synthase family.</text>
</comment>
<comment type="catalytic activity">
    <reaction evidence="5 9">
        <text>oxaloacetate + acetyl-CoA + H2O = citrate + CoA + H(+)</text>
        <dbReference type="Rhea" id="RHEA:16845"/>
        <dbReference type="ChEBI" id="CHEBI:15377"/>
        <dbReference type="ChEBI" id="CHEBI:15378"/>
        <dbReference type="ChEBI" id="CHEBI:16452"/>
        <dbReference type="ChEBI" id="CHEBI:16947"/>
        <dbReference type="ChEBI" id="CHEBI:57287"/>
        <dbReference type="ChEBI" id="CHEBI:57288"/>
        <dbReference type="EC" id="2.3.3.16"/>
    </reaction>
</comment>
<dbReference type="PANTHER" id="PTHR42871">
    <property type="entry name" value="CITRATE SYNTHASE"/>
    <property type="match status" value="1"/>
</dbReference>
<organism evidence="11 12">
    <name type="scientific">Pirellulimonas nuda</name>
    <dbReference type="NCBI Taxonomy" id="2528009"/>
    <lineage>
        <taxon>Bacteria</taxon>
        <taxon>Pseudomonadati</taxon>
        <taxon>Planctomycetota</taxon>
        <taxon>Planctomycetia</taxon>
        <taxon>Pirellulales</taxon>
        <taxon>Lacipirellulaceae</taxon>
        <taxon>Pirellulimonas</taxon>
    </lineage>
</organism>
<dbReference type="InterPro" id="IPR016143">
    <property type="entry name" value="Citrate_synth-like_sm_a-sub"/>
</dbReference>
<dbReference type="InterPro" id="IPR010953">
    <property type="entry name" value="Citrate_synthase_typ-I"/>
</dbReference>
<keyword evidence="3 9" id="KW-0816">Tricarboxylic acid cycle</keyword>
<accession>A0A518D609</accession>
<dbReference type="Gene3D" id="2.20.28.60">
    <property type="match status" value="1"/>
</dbReference>
<dbReference type="GO" id="GO:0036440">
    <property type="term" value="F:citrate synthase activity"/>
    <property type="evidence" value="ECO:0007669"/>
    <property type="project" value="UniProtKB-EC"/>
</dbReference>
<dbReference type="PROSITE" id="PS00480">
    <property type="entry name" value="CITRATE_SYNTHASE"/>
    <property type="match status" value="1"/>
</dbReference>
<comment type="pathway">
    <text evidence="1 9">Carbohydrate metabolism; tricarboxylic acid cycle; isocitrate from oxaloacetate: step 1/2.</text>
</comment>
<dbReference type="AlphaFoldDB" id="A0A518D609"/>
<keyword evidence="4 7" id="KW-0808">Transferase</keyword>
<protein>
    <recommendedName>
        <fullName evidence="6 7">Citrate synthase</fullName>
    </recommendedName>
</protein>
<gene>
    <name evidence="11" type="primary">gltA2</name>
    <name evidence="11" type="ORF">Pla175_02530</name>
</gene>
<dbReference type="UniPathway" id="UPA00223">
    <property type="reaction ID" value="UER00717"/>
</dbReference>
<evidence type="ECO:0000256" key="9">
    <source>
        <dbReference type="RuleBase" id="RU003370"/>
    </source>
</evidence>
<evidence type="ECO:0000256" key="4">
    <source>
        <dbReference type="ARBA" id="ARBA00022679"/>
    </source>
</evidence>
<dbReference type="InterPro" id="IPR036969">
    <property type="entry name" value="Citrate_synthase_sf"/>
</dbReference>
<dbReference type="InterPro" id="IPR024176">
    <property type="entry name" value="Citrate_synthase_bac-typ"/>
</dbReference>
<name>A0A518D609_9BACT</name>
<dbReference type="InterPro" id="IPR002020">
    <property type="entry name" value="Citrate_synthase"/>
</dbReference>
<dbReference type="PIRSF" id="PIRSF001369">
    <property type="entry name" value="Citrate_synth"/>
    <property type="match status" value="1"/>
</dbReference>
<dbReference type="RefSeq" id="WP_145280545.1">
    <property type="nucleotide sequence ID" value="NZ_CP036291.1"/>
</dbReference>
<reference evidence="11 12" key="1">
    <citation type="submission" date="2019-02" db="EMBL/GenBank/DDBJ databases">
        <title>Deep-cultivation of Planctomycetes and their phenomic and genomic characterization uncovers novel biology.</title>
        <authorList>
            <person name="Wiegand S."/>
            <person name="Jogler M."/>
            <person name="Boedeker C."/>
            <person name="Pinto D."/>
            <person name="Vollmers J."/>
            <person name="Rivas-Marin E."/>
            <person name="Kohn T."/>
            <person name="Peeters S.H."/>
            <person name="Heuer A."/>
            <person name="Rast P."/>
            <person name="Oberbeckmann S."/>
            <person name="Bunk B."/>
            <person name="Jeske O."/>
            <person name="Meyerdierks A."/>
            <person name="Storesund J.E."/>
            <person name="Kallscheuer N."/>
            <person name="Luecker S."/>
            <person name="Lage O.M."/>
            <person name="Pohl T."/>
            <person name="Merkel B.J."/>
            <person name="Hornburger P."/>
            <person name="Mueller R.-W."/>
            <person name="Bruemmer F."/>
            <person name="Labrenz M."/>
            <person name="Spormann A.M."/>
            <person name="Op den Camp H."/>
            <person name="Overmann J."/>
            <person name="Amann R."/>
            <person name="Jetten M.S.M."/>
            <person name="Mascher T."/>
            <person name="Medema M.H."/>
            <person name="Devos D.P."/>
            <person name="Kaster A.-K."/>
            <person name="Ovreas L."/>
            <person name="Rohde M."/>
            <person name="Galperin M.Y."/>
            <person name="Jogler C."/>
        </authorList>
    </citation>
    <scope>NUCLEOTIDE SEQUENCE [LARGE SCALE GENOMIC DNA]</scope>
    <source>
        <strain evidence="11 12">Pla175</strain>
    </source>
</reference>
<dbReference type="CDD" id="cd06114">
    <property type="entry name" value="EcCS_like"/>
    <property type="match status" value="1"/>
</dbReference>
<evidence type="ECO:0000256" key="8">
    <source>
        <dbReference type="PIRSR" id="PIRSR001369-1"/>
    </source>
</evidence>
<evidence type="ECO:0000256" key="7">
    <source>
        <dbReference type="PIRNR" id="PIRNR001369"/>
    </source>
</evidence>
<evidence type="ECO:0000313" key="11">
    <source>
        <dbReference type="EMBL" id="QDU86899.1"/>
    </source>
</evidence>
<evidence type="ECO:0000313" key="12">
    <source>
        <dbReference type="Proteomes" id="UP000317429"/>
    </source>
</evidence>
<keyword evidence="12" id="KW-1185">Reference proteome</keyword>
<dbReference type="NCBIfam" id="NF004126">
    <property type="entry name" value="PRK05614.1"/>
    <property type="match status" value="1"/>
</dbReference>
<dbReference type="Gene3D" id="1.10.580.10">
    <property type="entry name" value="Citrate Synthase, domain 1"/>
    <property type="match status" value="1"/>
</dbReference>
<dbReference type="Pfam" id="PF00285">
    <property type="entry name" value="Citrate_synt"/>
    <property type="match status" value="1"/>
</dbReference>
<evidence type="ECO:0000256" key="5">
    <source>
        <dbReference type="ARBA" id="ARBA00049288"/>
    </source>
</evidence>
<evidence type="ECO:0000256" key="3">
    <source>
        <dbReference type="ARBA" id="ARBA00022532"/>
    </source>
</evidence>
<dbReference type="PANTHER" id="PTHR42871:SF1">
    <property type="entry name" value="CITRATE SYNTHASE"/>
    <property type="match status" value="1"/>
</dbReference>
<dbReference type="KEGG" id="pnd:Pla175_02530"/>
<dbReference type="PRINTS" id="PR00143">
    <property type="entry name" value="CITRTSNTHASE"/>
</dbReference>
<evidence type="ECO:0000256" key="6">
    <source>
        <dbReference type="NCBIfam" id="TIGR01798"/>
    </source>
</evidence>
<evidence type="ECO:0000256" key="10">
    <source>
        <dbReference type="RuleBase" id="RU003406"/>
    </source>
</evidence>
<dbReference type="NCBIfam" id="TIGR01798">
    <property type="entry name" value="cit_synth_I"/>
    <property type="match status" value="1"/>
</dbReference>
<sequence length="435" mass="48823">MAEGTTSGGNAKLQFGEKSIDLPVVIGTEEEPAIDIAKLRGETGLITLDEGFVNTGSTTSAITFLDGEKGILRYRGYPIEQLAANCDFAEVAYLLIYGELPTADQMHTFRDTLRQHTIVHEDIRRFFEGFPRDAHPMAMLSSVIATLSAFYPDSTSVKDPQQLHVSMMRLLAKTPTIASYCYKKSIGQPFMYPKNDLDYSQNFLRLMFGTPAEEYEIDPVEVEALNLLLIVHADHEQNCSTSTVRMVGSSDANLFASISAGIGALWGPLHGGANEACVAMLDRIRRDNGNVEKYVDMAKDKDNNFRLMGFGHRVYKNFDPRAKIIKAACDKLLAKMKINDPIFEIAQKLEEAALTDEYFVERKLYPNVDFYSGVVYRALGIPVPMFTVMFAIGRLPGWIAHWLEMRNCPTTRINRPRQVYTGATERDFVPIDQRK</sequence>
<feature type="active site" evidence="8">
    <location>
        <position position="369"/>
    </location>
</feature>
<dbReference type="GO" id="GO:0006099">
    <property type="term" value="P:tricarboxylic acid cycle"/>
    <property type="evidence" value="ECO:0007669"/>
    <property type="project" value="UniProtKB-UniRule"/>
</dbReference>
<evidence type="ECO:0000256" key="2">
    <source>
        <dbReference type="ARBA" id="ARBA00010566"/>
    </source>
</evidence>
<dbReference type="InterPro" id="IPR016142">
    <property type="entry name" value="Citrate_synth-like_lrg_a-sub"/>
</dbReference>
<evidence type="ECO:0000256" key="1">
    <source>
        <dbReference type="ARBA" id="ARBA00004751"/>
    </source>
</evidence>